<dbReference type="GO" id="GO:0003677">
    <property type="term" value="F:DNA binding"/>
    <property type="evidence" value="ECO:0007669"/>
    <property type="project" value="UniProtKB-KW"/>
</dbReference>
<feature type="domain" description="HTH luxR-type" evidence="4">
    <location>
        <begin position="10"/>
        <end position="75"/>
    </location>
</feature>
<protein>
    <submittedName>
        <fullName evidence="5">Helix-turn-helix transcriptional regulator</fullName>
    </submittedName>
</protein>
<gene>
    <name evidence="5" type="ORF">FNH09_36255</name>
</gene>
<evidence type="ECO:0000256" key="2">
    <source>
        <dbReference type="ARBA" id="ARBA00023125"/>
    </source>
</evidence>
<dbReference type="SUPFAM" id="SSF46894">
    <property type="entry name" value="C-terminal effector domain of the bipartite response regulators"/>
    <property type="match status" value="1"/>
</dbReference>
<keyword evidence="3" id="KW-0804">Transcription</keyword>
<evidence type="ECO:0000256" key="3">
    <source>
        <dbReference type="ARBA" id="ARBA00023163"/>
    </source>
</evidence>
<sequence length="85" mass="9440">MKGTLVSSSATDILELLSSREIEVLGHLAEGHTYSSIARRMQLSPHTVDTYLRRIRGKAGVNNRAHLMILALQVTRRDEVRLTGA</sequence>
<accession>A0A5N8VRI6</accession>
<comment type="caution">
    <text evidence="5">The sequence shown here is derived from an EMBL/GenBank/DDBJ whole genome shotgun (WGS) entry which is preliminary data.</text>
</comment>
<dbReference type="InterPro" id="IPR016032">
    <property type="entry name" value="Sig_transdc_resp-reg_C-effctor"/>
</dbReference>
<dbReference type="SMART" id="SM00421">
    <property type="entry name" value="HTH_LUXR"/>
    <property type="match status" value="1"/>
</dbReference>
<dbReference type="Proteomes" id="UP000325849">
    <property type="component" value="Unassembled WGS sequence"/>
</dbReference>
<organism evidence="5 6">
    <name type="scientific">Streptomyces adustus</name>
    <dbReference type="NCBI Taxonomy" id="1609272"/>
    <lineage>
        <taxon>Bacteria</taxon>
        <taxon>Bacillati</taxon>
        <taxon>Actinomycetota</taxon>
        <taxon>Actinomycetes</taxon>
        <taxon>Kitasatosporales</taxon>
        <taxon>Streptomycetaceae</taxon>
        <taxon>Streptomyces</taxon>
    </lineage>
</organism>
<keyword evidence="1" id="KW-0805">Transcription regulation</keyword>
<evidence type="ECO:0000313" key="6">
    <source>
        <dbReference type="Proteomes" id="UP000325849"/>
    </source>
</evidence>
<dbReference type="RefSeq" id="WP_152894137.1">
    <property type="nucleotide sequence ID" value="NZ_JBHJTU010000012.1"/>
</dbReference>
<dbReference type="CDD" id="cd06170">
    <property type="entry name" value="LuxR_C_like"/>
    <property type="match status" value="1"/>
</dbReference>
<evidence type="ECO:0000256" key="1">
    <source>
        <dbReference type="ARBA" id="ARBA00023015"/>
    </source>
</evidence>
<name>A0A5N8VRI6_9ACTN</name>
<dbReference type="PANTHER" id="PTHR44688">
    <property type="entry name" value="DNA-BINDING TRANSCRIPTIONAL ACTIVATOR DEVR_DOSR"/>
    <property type="match status" value="1"/>
</dbReference>
<evidence type="ECO:0000313" key="5">
    <source>
        <dbReference type="EMBL" id="MPY36485.1"/>
    </source>
</evidence>
<dbReference type="EMBL" id="VJZD01000225">
    <property type="protein sequence ID" value="MPY36485.1"/>
    <property type="molecule type" value="Genomic_DNA"/>
</dbReference>
<keyword evidence="2" id="KW-0238">DNA-binding</keyword>
<dbReference type="PROSITE" id="PS50043">
    <property type="entry name" value="HTH_LUXR_2"/>
    <property type="match status" value="1"/>
</dbReference>
<dbReference type="OrthoDB" id="4294555at2"/>
<evidence type="ECO:0000259" key="4">
    <source>
        <dbReference type="PROSITE" id="PS50043"/>
    </source>
</evidence>
<dbReference type="PROSITE" id="PS00622">
    <property type="entry name" value="HTH_LUXR_1"/>
    <property type="match status" value="1"/>
</dbReference>
<dbReference type="InterPro" id="IPR000792">
    <property type="entry name" value="Tscrpt_reg_LuxR_C"/>
</dbReference>
<dbReference type="PRINTS" id="PR00038">
    <property type="entry name" value="HTHLUXR"/>
</dbReference>
<proteinExistence type="predicted"/>
<keyword evidence="6" id="KW-1185">Reference proteome</keyword>
<dbReference type="InterPro" id="IPR036388">
    <property type="entry name" value="WH-like_DNA-bd_sf"/>
</dbReference>
<dbReference type="Gene3D" id="1.10.10.10">
    <property type="entry name" value="Winged helix-like DNA-binding domain superfamily/Winged helix DNA-binding domain"/>
    <property type="match status" value="1"/>
</dbReference>
<dbReference type="PANTHER" id="PTHR44688:SF16">
    <property type="entry name" value="DNA-BINDING TRANSCRIPTIONAL ACTIVATOR DEVR_DOSR"/>
    <property type="match status" value="1"/>
</dbReference>
<reference evidence="5 6" key="1">
    <citation type="submission" date="2019-07" db="EMBL/GenBank/DDBJ databases">
        <title>New species of Amycolatopsis and Streptomyces.</title>
        <authorList>
            <person name="Duangmal K."/>
            <person name="Teo W.F.A."/>
            <person name="Lipun K."/>
        </authorList>
    </citation>
    <scope>NUCLEOTIDE SEQUENCE [LARGE SCALE GENOMIC DNA]</scope>
    <source>
        <strain evidence="5 6">NBRC 109810</strain>
    </source>
</reference>
<dbReference type="AlphaFoldDB" id="A0A5N8VRI6"/>
<dbReference type="Pfam" id="PF00196">
    <property type="entry name" value="GerE"/>
    <property type="match status" value="1"/>
</dbReference>
<dbReference type="GO" id="GO:0006355">
    <property type="term" value="P:regulation of DNA-templated transcription"/>
    <property type="evidence" value="ECO:0007669"/>
    <property type="project" value="InterPro"/>
</dbReference>